<feature type="transmembrane region" description="Helical" evidence="8">
    <location>
        <begin position="947"/>
        <end position="973"/>
    </location>
</feature>
<evidence type="ECO:0000256" key="7">
    <source>
        <dbReference type="ARBA" id="ARBA00023136"/>
    </source>
</evidence>
<feature type="transmembrane region" description="Helical" evidence="8">
    <location>
        <begin position="453"/>
        <end position="472"/>
    </location>
</feature>
<dbReference type="InterPro" id="IPR004763">
    <property type="entry name" value="CusA-like"/>
</dbReference>
<evidence type="ECO:0000256" key="8">
    <source>
        <dbReference type="SAM" id="Phobius"/>
    </source>
</evidence>
<proteinExistence type="inferred from homology"/>
<evidence type="ECO:0000256" key="1">
    <source>
        <dbReference type="ARBA" id="ARBA00004651"/>
    </source>
</evidence>
<dbReference type="GO" id="GO:0005886">
    <property type="term" value="C:plasma membrane"/>
    <property type="evidence" value="ECO:0007669"/>
    <property type="project" value="UniProtKB-SubCell"/>
</dbReference>
<feature type="transmembrane region" description="Helical" evidence="8">
    <location>
        <begin position="994"/>
        <end position="1013"/>
    </location>
</feature>
<keyword evidence="4" id="KW-1003">Cell membrane</keyword>
<dbReference type="GO" id="GO:0042910">
    <property type="term" value="F:xenobiotic transmembrane transporter activity"/>
    <property type="evidence" value="ECO:0007669"/>
    <property type="project" value="TreeGrafter"/>
</dbReference>
<sequence>MIGRILQFSIQHRWIMVTLTLLMAGIGVFNLGRINIDAVPDITNIQVQITAQASGLSPLEIEQRITFPVETGLAGLPGLVKTRSLSQYGIALVTAIFEEGTDIYFARRLVSERIQEIKGKLPAGIEPVMGPISTGLGEIFMWIVEASPGAKKPDSTTYTLTDLRTIQDWIIRPQMRNTPGVTEINTIGGYEKQFHVTPDPYKLISIGLTFRDVLTALESNNANVGAGYIERSGGQYLVRAPGQVAGVEDIENIILKNVHGTPVFIKDVAKVRLGKELRTGAATKNGEEAVLGTVFMLMGENSRVVSERAAKKLEEISRSLPQGVIAKPVYNRTSLVDKTIDTVRKSLTEGAALVVVILFLFLGNIRAAFVTALVIPLSMLFTATGMVTSKLSANLMSLGAIDFGIIVDGAVVIVENCARKVAEAQRVLGRPPTRSERVTIITEASEEVRKPMLFGELIIMIVYLPILTLTGVEGKMFMPMALTVLLALAGATILSFTFVPAAVTLFLSSGMSIKENLLTRGAKRLYAPVLQVALRYRTVVVVSAAVLVFVTVVATTRMGREFVPTLDEGDIAIHTLRVPDTSLSQSVQLQSIVEKTILAAFPQVETVFGRVGTSEVATEPHPPSIGDKTIILKPRSQWPDPSIEKEDLAKQIETEVNKIPGSNFEFSQPIRMRFNHLLAGVLSDVAIKVFGDDMDEMLDKAEEIAAQVKKIPGASHVKVEQVTGLPILTVKIKRDEMVRYGLNMSDVQEVVEIAVGGKGSGQVFEGDRRFDIVVRLPENLRTDEESLNRLPIPMPKQESNGKSLISTAAMTEDRKERSFVTLGSIADLKVVTGPNQISREDGKRRVVVTTNVRDRDLGSFVSEAQSVVRNKNNLPAGYWIAWGGEFEQLISAAKRLQIVVPVALFLILALLFAAFGSPKYALLVFTGVPLALTGGVAALWIRDIPISISAAVGFIALSGVAVLNGLVMITFINKLREEGMSVMDAVVQGSLTRLRPVLMTALVASLGFLPMALATGTGAEVQKPLATVVIGGLISSTVLTLLVLPALYALLEKSFSPNEGICYREGADK</sequence>
<feature type="transmembrane region" description="Helical" evidence="8">
    <location>
        <begin position="395"/>
        <end position="414"/>
    </location>
</feature>
<organism evidence="9 10">
    <name type="scientific">Desulfomonile tiedjei</name>
    <dbReference type="NCBI Taxonomy" id="2358"/>
    <lineage>
        <taxon>Bacteria</taxon>
        <taxon>Pseudomonadati</taxon>
        <taxon>Thermodesulfobacteriota</taxon>
        <taxon>Desulfomonilia</taxon>
        <taxon>Desulfomonilales</taxon>
        <taxon>Desulfomonilaceae</taxon>
        <taxon>Desulfomonile</taxon>
    </lineage>
</organism>
<dbReference type="Gene3D" id="3.30.2090.10">
    <property type="entry name" value="Multidrug efflux transporter AcrB TolC docking domain, DN and DC subdomains"/>
    <property type="match status" value="2"/>
</dbReference>
<dbReference type="SUPFAM" id="SSF82693">
    <property type="entry name" value="Multidrug efflux transporter AcrB pore domain, PN1, PN2, PC1 and PC2 subdomains"/>
    <property type="match status" value="3"/>
</dbReference>
<evidence type="ECO:0000313" key="9">
    <source>
        <dbReference type="EMBL" id="MBI5252659.1"/>
    </source>
</evidence>
<accession>A0A9D6Z5Z3</accession>
<keyword evidence="7 8" id="KW-0472">Membrane</keyword>
<dbReference type="Proteomes" id="UP000807825">
    <property type="component" value="Unassembled WGS sequence"/>
</dbReference>
<keyword evidence="3" id="KW-0813">Transport</keyword>
<dbReference type="Gene3D" id="3.30.70.1440">
    <property type="entry name" value="Multidrug efflux transporter AcrB pore domain"/>
    <property type="match status" value="1"/>
</dbReference>
<dbReference type="GO" id="GO:0008324">
    <property type="term" value="F:monoatomic cation transmembrane transporter activity"/>
    <property type="evidence" value="ECO:0007669"/>
    <property type="project" value="InterPro"/>
</dbReference>
<dbReference type="PANTHER" id="PTHR32063:SF24">
    <property type="entry name" value="CATION EFFLUX SYSTEM (ACRB_ACRD_ACRF FAMILY)"/>
    <property type="match status" value="1"/>
</dbReference>
<comment type="similarity">
    <text evidence="2">Belongs to the resistance-nodulation-cell division (RND) (TC 2.A.6) family.</text>
</comment>
<feature type="transmembrane region" description="Helical" evidence="8">
    <location>
        <begin position="922"/>
        <end position="941"/>
    </location>
</feature>
<dbReference type="Gene3D" id="3.30.70.1430">
    <property type="entry name" value="Multidrug efflux transporter AcrB pore domain"/>
    <property type="match status" value="2"/>
</dbReference>
<comment type="subcellular location">
    <subcellularLocation>
        <location evidence="1">Cell membrane</location>
        <topology evidence="1">Multi-pass membrane protein</topology>
    </subcellularLocation>
</comment>
<reference evidence="9" key="1">
    <citation type="submission" date="2020-07" db="EMBL/GenBank/DDBJ databases">
        <title>Huge and variable diversity of episymbiotic CPR bacteria and DPANN archaea in groundwater ecosystems.</title>
        <authorList>
            <person name="He C.Y."/>
            <person name="Keren R."/>
            <person name="Whittaker M."/>
            <person name="Farag I.F."/>
            <person name="Doudna J."/>
            <person name="Cate J.H.D."/>
            <person name="Banfield J.F."/>
        </authorList>
    </citation>
    <scope>NUCLEOTIDE SEQUENCE</scope>
    <source>
        <strain evidence="9">NC_groundwater_1664_Pr3_B-0.1um_52_9</strain>
    </source>
</reference>
<dbReference type="InterPro" id="IPR027463">
    <property type="entry name" value="AcrB_DN_DC_subdom"/>
</dbReference>
<feature type="transmembrane region" description="Helical" evidence="8">
    <location>
        <begin position="896"/>
        <end position="915"/>
    </location>
</feature>
<evidence type="ECO:0000256" key="2">
    <source>
        <dbReference type="ARBA" id="ARBA00010942"/>
    </source>
</evidence>
<feature type="transmembrane region" description="Helical" evidence="8">
    <location>
        <begin position="351"/>
        <end position="375"/>
    </location>
</feature>
<dbReference type="PRINTS" id="PR00702">
    <property type="entry name" value="ACRIFLAVINRP"/>
</dbReference>
<dbReference type="Gene3D" id="3.30.70.1320">
    <property type="entry name" value="Multidrug efflux transporter AcrB pore domain like"/>
    <property type="match status" value="1"/>
</dbReference>
<dbReference type="PANTHER" id="PTHR32063">
    <property type="match status" value="1"/>
</dbReference>
<feature type="transmembrane region" description="Helical" evidence="8">
    <location>
        <begin position="1025"/>
        <end position="1051"/>
    </location>
</feature>
<dbReference type="SUPFAM" id="SSF82866">
    <property type="entry name" value="Multidrug efflux transporter AcrB transmembrane domain"/>
    <property type="match status" value="2"/>
</dbReference>
<dbReference type="SUPFAM" id="SSF82714">
    <property type="entry name" value="Multidrug efflux transporter AcrB TolC docking domain, DN and DC subdomains"/>
    <property type="match status" value="2"/>
</dbReference>
<keyword evidence="5 8" id="KW-0812">Transmembrane</keyword>
<dbReference type="NCBIfam" id="TIGR00914">
    <property type="entry name" value="2A0601"/>
    <property type="match status" value="1"/>
</dbReference>
<keyword evidence="6 8" id="KW-1133">Transmembrane helix</keyword>
<feature type="transmembrane region" description="Helical" evidence="8">
    <location>
        <begin position="12"/>
        <end position="32"/>
    </location>
</feature>
<feature type="transmembrane region" description="Helical" evidence="8">
    <location>
        <begin position="534"/>
        <end position="554"/>
    </location>
</feature>
<dbReference type="InterPro" id="IPR001036">
    <property type="entry name" value="Acrflvin-R"/>
</dbReference>
<dbReference type="Pfam" id="PF00873">
    <property type="entry name" value="ACR_tran"/>
    <property type="match status" value="1"/>
</dbReference>
<evidence type="ECO:0000256" key="5">
    <source>
        <dbReference type="ARBA" id="ARBA00022692"/>
    </source>
</evidence>
<name>A0A9D6Z5Z3_9BACT</name>
<evidence type="ECO:0000256" key="3">
    <source>
        <dbReference type="ARBA" id="ARBA00022448"/>
    </source>
</evidence>
<protein>
    <submittedName>
        <fullName evidence="9">CusA/CzcA family heavy metal efflux RND transporter</fullName>
    </submittedName>
</protein>
<dbReference type="EMBL" id="JACRDE010000634">
    <property type="protein sequence ID" value="MBI5252659.1"/>
    <property type="molecule type" value="Genomic_DNA"/>
</dbReference>
<gene>
    <name evidence="9" type="ORF">HY912_24450</name>
</gene>
<evidence type="ECO:0000256" key="4">
    <source>
        <dbReference type="ARBA" id="ARBA00022475"/>
    </source>
</evidence>
<dbReference type="Gene3D" id="1.20.1640.10">
    <property type="entry name" value="Multidrug efflux transporter AcrB transmembrane domain"/>
    <property type="match status" value="2"/>
</dbReference>
<comment type="caution">
    <text evidence="9">The sequence shown here is derived from an EMBL/GenBank/DDBJ whole genome shotgun (WGS) entry which is preliminary data.</text>
</comment>
<dbReference type="AlphaFoldDB" id="A0A9D6Z5Z3"/>
<evidence type="ECO:0000313" key="10">
    <source>
        <dbReference type="Proteomes" id="UP000807825"/>
    </source>
</evidence>
<evidence type="ECO:0000256" key="6">
    <source>
        <dbReference type="ARBA" id="ARBA00022989"/>
    </source>
</evidence>
<feature type="transmembrane region" description="Helical" evidence="8">
    <location>
        <begin position="484"/>
        <end position="513"/>
    </location>
</feature>